<feature type="transmembrane region" description="Helical" evidence="2">
    <location>
        <begin position="298"/>
        <end position="319"/>
    </location>
</feature>
<dbReference type="PROSITE" id="PS50234">
    <property type="entry name" value="VWFA"/>
    <property type="match status" value="1"/>
</dbReference>
<dbReference type="SMART" id="SM00327">
    <property type="entry name" value="VWA"/>
    <property type="match status" value="1"/>
</dbReference>
<feature type="transmembrane region" description="Helical" evidence="2">
    <location>
        <begin position="61"/>
        <end position="78"/>
    </location>
</feature>
<accession>A0A5C1NCF5</accession>
<gene>
    <name evidence="4" type="ORF">E4T21_04450</name>
</gene>
<sequence>MIELASPLALVLLPLPLLVMWLMPAHRERLTAMRLPFFERFVEAAGITPAAGAAVPQRSRVMLVAGVLIWGLIVLALARPEQISPPIRWDSAARDLIMAVDISGSMDEKDFPSASGQPIQRLAGVKEVISDFFDSREGERLALIVFGTKAFVQAPLTEDLDTLQELLDGTEVGMAGPHTALGDAIGLSIRQFETSQVEQRLLILLSDGSDTGSRMSPINAAEIAAQRGVRIITIGVGDPQGEGENRVDLDTLKAIAQRTGGAFFTASDQNALAQVYARIDELAPRKTASQSYRQHRSLAHWPMGAAAILTLLVLSFQMWRHRSLQHSLQTTDQRTAQATEQPTEQHTEQRTEHRRRAAS</sequence>
<dbReference type="AlphaFoldDB" id="A0A5C1NCF5"/>
<dbReference type="PANTHER" id="PTHR22550:SF18">
    <property type="entry name" value="VWFA DOMAIN-CONTAINING PROTEIN"/>
    <property type="match status" value="1"/>
</dbReference>
<evidence type="ECO:0000256" key="2">
    <source>
        <dbReference type="SAM" id="Phobius"/>
    </source>
</evidence>
<dbReference type="InterPro" id="IPR036465">
    <property type="entry name" value="vWFA_dom_sf"/>
</dbReference>
<feature type="compositionally biased region" description="Polar residues" evidence="1">
    <location>
        <begin position="329"/>
        <end position="342"/>
    </location>
</feature>
<reference evidence="4" key="1">
    <citation type="submission" date="2021-02" db="EMBL/GenBank/DDBJ databases">
        <title>Strain Y2R2, a novel species of the genus Halomonas.</title>
        <authorList>
            <person name="Huang H."/>
        </authorList>
    </citation>
    <scope>NUCLEOTIDE SEQUENCE</scope>
    <source>
        <strain evidence="4">Y2R2</strain>
    </source>
</reference>
<dbReference type="Proteomes" id="UP000324285">
    <property type="component" value="Chromosome"/>
</dbReference>
<organism evidence="4 5">
    <name type="scientific">Halomonas binhaiensis</name>
    <dbReference type="NCBI Taxonomy" id="2562282"/>
    <lineage>
        <taxon>Bacteria</taxon>
        <taxon>Pseudomonadati</taxon>
        <taxon>Pseudomonadota</taxon>
        <taxon>Gammaproteobacteria</taxon>
        <taxon>Oceanospirillales</taxon>
        <taxon>Halomonadaceae</taxon>
        <taxon>Halomonas</taxon>
    </lineage>
</organism>
<keyword evidence="2" id="KW-0812">Transmembrane</keyword>
<keyword evidence="2" id="KW-1133">Transmembrane helix</keyword>
<feature type="region of interest" description="Disordered" evidence="1">
    <location>
        <begin position="329"/>
        <end position="359"/>
    </location>
</feature>
<keyword evidence="5" id="KW-1185">Reference proteome</keyword>
<dbReference type="RefSeq" id="WP_149283890.1">
    <property type="nucleotide sequence ID" value="NZ_CP038437.2"/>
</dbReference>
<proteinExistence type="predicted"/>
<evidence type="ECO:0000259" key="3">
    <source>
        <dbReference type="PROSITE" id="PS50234"/>
    </source>
</evidence>
<name>A0A5C1NCF5_9GAMM</name>
<keyword evidence="2" id="KW-0472">Membrane</keyword>
<dbReference type="InterPro" id="IPR002035">
    <property type="entry name" value="VWF_A"/>
</dbReference>
<evidence type="ECO:0000313" key="5">
    <source>
        <dbReference type="Proteomes" id="UP000324285"/>
    </source>
</evidence>
<evidence type="ECO:0000256" key="1">
    <source>
        <dbReference type="SAM" id="MobiDB-lite"/>
    </source>
</evidence>
<evidence type="ECO:0000313" key="4">
    <source>
        <dbReference type="EMBL" id="QEM80884.1"/>
    </source>
</evidence>
<dbReference type="PANTHER" id="PTHR22550">
    <property type="entry name" value="SPORE GERMINATION PROTEIN"/>
    <property type="match status" value="1"/>
</dbReference>
<dbReference type="OrthoDB" id="6206554at2"/>
<dbReference type="InterPro" id="IPR050768">
    <property type="entry name" value="UPF0353/GerABKA_families"/>
</dbReference>
<dbReference type="EMBL" id="CP038437">
    <property type="protein sequence ID" value="QEM80884.1"/>
    <property type="molecule type" value="Genomic_DNA"/>
</dbReference>
<protein>
    <submittedName>
        <fullName evidence="4">VWA domain-containing protein</fullName>
    </submittedName>
</protein>
<dbReference type="Gene3D" id="3.40.50.410">
    <property type="entry name" value="von Willebrand factor, type A domain"/>
    <property type="match status" value="1"/>
</dbReference>
<dbReference type="SUPFAM" id="SSF53300">
    <property type="entry name" value="vWA-like"/>
    <property type="match status" value="1"/>
</dbReference>
<feature type="domain" description="VWFA" evidence="3">
    <location>
        <begin position="95"/>
        <end position="279"/>
    </location>
</feature>
<dbReference type="KEGG" id="hbh:E4T21_04450"/>
<dbReference type="Pfam" id="PF00092">
    <property type="entry name" value="VWA"/>
    <property type="match status" value="1"/>
</dbReference>